<organism evidence="1 2">
    <name type="scientific">Sphagnum jensenii</name>
    <dbReference type="NCBI Taxonomy" id="128206"/>
    <lineage>
        <taxon>Eukaryota</taxon>
        <taxon>Viridiplantae</taxon>
        <taxon>Streptophyta</taxon>
        <taxon>Embryophyta</taxon>
        <taxon>Bryophyta</taxon>
        <taxon>Sphagnophytina</taxon>
        <taxon>Sphagnopsida</taxon>
        <taxon>Sphagnales</taxon>
        <taxon>Sphagnaceae</taxon>
        <taxon>Sphagnum</taxon>
    </lineage>
</organism>
<dbReference type="InterPro" id="IPR034154">
    <property type="entry name" value="TOPRIM_DnaG/twinkle"/>
</dbReference>
<proteinExistence type="predicted"/>
<keyword evidence="2" id="KW-1185">Reference proteome</keyword>
<dbReference type="Proteomes" id="UP001497444">
    <property type="component" value="Unassembled WGS sequence"/>
</dbReference>
<dbReference type="Gene3D" id="3.40.50.300">
    <property type="entry name" value="P-loop containing nucleotide triphosphate hydrolases"/>
    <property type="match status" value="1"/>
</dbReference>
<dbReference type="CDD" id="cd01029">
    <property type="entry name" value="TOPRIM_primases"/>
    <property type="match status" value="1"/>
</dbReference>
<evidence type="ECO:0008006" key="3">
    <source>
        <dbReference type="Google" id="ProtNLM"/>
    </source>
</evidence>
<dbReference type="EMBL" id="CAXAQS010000994">
    <property type="protein sequence ID" value="CAK9254181.1"/>
    <property type="molecule type" value="Genomic_DNA"/>
</dbReference>
<gene>
    <name evidence="1" type="ORF">CSSPJE1EN1_LOCUS29559</name>
</gene>
<dbReference type="Pfam" id="PF13481">
    <property type="entry name" value="AAA_25"/>
    <property type="match status" value="1"/>
</dbReference>
<dbReference type="Gene3D" id="3.40.1360.10">
    <property type="match status" value="1"/>
</dbReference>
<dbReference type="InterPro" id="IPR027417">
    <property type="entry name" value="P-loop_NTPase"/>
</dbReference>
<comment type="caution">
    <text evidence="1">The sequence shown here is derived from an EMBL/GenBank/DDBJ whole genome shotgun (WGS) entry which is preliminary data.</text>
</comment>
<dbReference type="SUPFAM" id="SSF57783">
    <property type="entry name" value="Zinc beta-ribbon"/>
    <property type="match status" value="1"/>
</dbReference>
<sequence length="435" mass="49034">MTKEQIKEQVLRKLDQALFDLFPNGETSRHQFLIGDVRGHEGDSLKVELEGAKAGQWYDFATGEGGDIFDLWGAVHGWDARSHFPEIISDMKKWLGIRDTTPKTNAPRSKKTKVQEDLGSPTAKWDYHDKEGQLIACVYRYDPPKGKEFRPLDVRSGKYKAPDPRPLYHQPVIAASDSVIVVEGEKCADALIGLGMCATTAMGGANAPIDKTDWSPLTGKHVLVWPDHDTPGKEYGERLIHYLHTQSVLSLYLVEIPNDLPEKWDAADAVKEGRDIEEFLRNYAKIVSMEAEGESESTPIIDEITPYPIMNIAEYLEDTTPIPVDLISPRILTPGGLLVFGGAPKVGKTDFLVNWMVHMAAGLPFMDMQTPRPLRVCYLQTEVEYDYMRERLQKFPLMLIFYLLSAKTYGSRLKQIFFLTRGELPESSKPFSTIL</sequence>
<evidence type="ECO:0000313" key="2">
    <source>
        <dbReference type="Proteomes" id="UP001497444"/>
    </source>
</evidence>
<name>A0ABP0VIC9_9BRYO</name>
<evidence type="ECO:0000313" key="1">
    <source>
        <dbReference type="EMBL" id="CAK9254181.1"/>
    </source>
</evidence>
<reference evidence="1" key="1">
    <citation type="submission" date="2024-02" db="EMBL/GenBank/DDBJ databases">
        <authorList>
            <consortium name="ELIXIR-Norway"/>
            <consortium name="Elixir Norway"/>
        </authorList>
    </citation>
    <scope>NUCLEOTIDE SEQUENCE</scope>
</reference>
<dbReference type="SUPFAM" id="SSF52540">
    <property type="entry name" value="P-loop containing nucleoside triphosphate hydrolases"/>
    <property type="match status" value="1"/>
</dbReference>
<accession>A0ABP0VIC9</accession>
<protein>
    <recommendedName>
        <fullName evidence="3">Toprim domain-containing protein</fullName>
    </recommendedName>
</protein>